<dbReference type="PANTHER" id="PTHR38690:SF1">
    <property type="entry name" value="PROTEASE"/>
    <property type="match status" value="1"/>
</dbReference>
<dbReference type="RefSeq" id="WP_172622964.1">
    <property type="nucleotide sequence ID" value="NZ_JAJAXH010000003.1"/>
</dbReference>
<keyword evidence="1" id="KW-0472">Membrane</keyword>
<dbReference type="InterPro" id="IPR011836">
    <property type="entry name" value="YhdP"/>
</dbReference>
<evidence type="ECO:0000259" key="2">
    <source>
        <dbReference type="Pfam" id="PF13116"/>
    </source>
</evidence>
<feature type="transmembrane region" description="Helical" evidence="1">
    <location>
        <begin position="20"/>
        <end position="47"/>
    </location>
</feature>
<keyword evidence="1 3" id="KW-0812">Transmembrane</keyword>
<evidence type="ECO:0000313" key="3">
    <source>
        <dbReference type="EMBL" id="ASJ25033.1"/>
    </source>
</evidence>
<keyword evidence="1" id="KW-1133">Transmembrane helix</keyword>
<evidence type="ECO:0000256" key="1">
    <source>
        <dbReference type="SAM" id="Phobius"/>
    </source>
</evidence>
<dbReference type="InterPro" id="IPR025263">
    <property type="entry name" value="YhdP_central"/>
</dbReference>
<protein>
    <submittedName>
        <fullName evidence="3">Putative transmembrane protein</fullName>
    </submittedName>
</protein>
<reference evidence="4" key="1">
    <citation type="submission" date="2017-06" db="EMBL/GenBank/DDBJ databases">
        <title>Whole genome sequence of Laribacter hongkongensis LHGZ1.</title>
        <authorList>
            <person name="Chen D."/>
            <person name="Wu H."/>
            <person name="Chen J."/>
        </authorList>
    </citation>
    <scope>NUCLEOTIDE SEQUENCE [LARGE SCALE GENOMIC DNA]</scope>
    <source>
        <strain evidence="4">LHGZ1</strain>
    </source>
</reference>
<feature type="domain" description="YhdP central" evidence="2">
    <location>
        <begin position="10"/>
        <end position="1259"/>
    </location>
</feature>
<dbReference type="Proteomes" id="UP000197424">
    <property type="component" value="Chromosome"/>
</dbReference>
<proteinExistence type="predicted"/>
<name>A0A248LLJ3_9NEIS</name>
<dbReference type="PANTHER" id="PTHR38690">
    <property type="entry name" value="PROTEASE-RELATED"/>
    <property type="match status" value="1"/>
</dbReference>
<dbReference type="AlphaFoldDB" id="A0A248LLJ3"/>
<dbReference type="NCBIfam" id="TIGR02099">
    <property type="entry name" value="YhdP family protein"/>
    <property type="match status" value="1"/>
</dbReference>
<accession>A0A248LLJ3</accession>
<dbReference type="Pfam" id="PF13116">
    <property type="entry name" value="YhdP"/>
    <property type="match status" value="1"/>
</dbReference>
<organism evidence="3 4">
    <name type="scientific">Laribacter hongkongensis</name>
    <dbReference type="NCBI Taxonomy" id="168471"/>
    <lineage>
        <taxon>Bacteria</taxon>
        <taxon>Pseudomonadati</taxon>
        <taxon>Pseudomonadota</taxon>
        <taxon>Betaproteobacteria</taxon>
        <taxon>Neisseriales</taxon>
        <taxon>Aquaspirillaceae</taxon>
        <taxon>Laribacter</taxon>
    </lineage>
</organism>
<gene>
    <name evidence="3" type="ORF">LHGZ1_2202</name>
</gene>
<sequence>MNAPRKTLMSLPVGATLKRLARALAVAGGILAGLLLLLWAWLAWYLLPNLGTYKPQLEQELSAALGHAVHIGSLTGSLQGPVLTLALHQVEIDNPNPGGYPLQLAELSARPSWKSLISWSPRFTRITLTAPELSLRRARDGHLYLNGIVLDGSRSSDSQMLDWLLEQDEIRIEQARLRWRDEAMGLAELDLTQGNLSLVQGLFGHRLTLTAHAPEGWLDAFRFQMTWRGDRLENWRTWRGKFALDVGGANLADWRRTLAWLAHMPAGQGGARVEASFADGQFTSGQARFDLKNVVLRPEAAGPLVAVPNLSGEVELKPGADGGSELLARNLVAQTIDGKLFDRAEFRARWREGAKAGGSLSLSRADLGALRPLLRVLPLGENAAWRALDPDGFVEEVTADWQGSLAAPGRYAVKGRFSGLGWQPVKLLPGISGISGELDFSERGGMLRLSDPDGATLTMPSVFARPIEVRKLDAAVRWARQPKGVVDVELEQVDLKNADLEARVQGRYRWAPDESAAGLIDLTASIPKVAATAVPAYLPLVVGDDTRTWLAGALKAGQAENAQLKLSGNLDRFPFTDGGGEFLVTAATRNVSLEYGEGWPWITHINGLLEFRNAGMLVKATDARSMNAAIGPTTVSIADLGADHPHLLVDGGAKGASADFVRFMQQSPLNTMLDGFPQGLKAQGNGQLSLRLDIPLTDVKAIAVAGQYAFLDNTLELGHGIPALQQVRGRLAFSERGVSARGIAFQALGGYGRLDADTQPSGLMRFVVNGRADARAALAEYVPPLVPNVGGMTPFRLVIDVNRQLKSLQLDSTLHGVTSDLPVPFAKRADASWPLRLTISPSGTQSRLTLRLGQEVRAQFYLKDSGTLARGAVWVAQGRGNLPRQGLAIYVASPSIDAAPWLALLGRDGGGAMPDVPLTLNLQADQVSIDGRLLHAVKVNLEPRSSGWSARVDARELNGTVSLGEQGRVQMRLASLSLPLARQDEGDVPVAANSNESLPSLDVQIDRLTWKDRSMGKLTLMSTRQKNEWKLDRFQLSNSDGQINLRGVQRTQDGQMRSQLNVQLDSASLGKLLARFGEADLVRGGKFRSTGQLEWQGGMTSIQWPSLSGEITLSAESGQFTRAEPGVGRLLGLTTLQSLGRRLRFDFKDVFGEGFAFDSINGAIGLDNGMATLNDFVVRGPAATITLTGKANLVRETQNLTARVLPSLSEGVAIAAGAATLNPLVGAAALAAQKLLQDPLGKLFASEYRITGTFASPKIDSVSRTAPADREKNR</sequence>
<dbReference type="EMBL" id="CP022115">
    <property type="protein sequence ID" value="ASJ25033.1"/>
    <property type="molecule type" value="Genomic_DNA"/>
</dbReference>
<evidence type="ECO:0000313" key="4">
    <source>
        <dbReference type="Proteomes" id="UP000197424"/>
    </source>
</evidence>